<dbReference type="EMBL" id="WJXW01000019">
    <property type="protein sequence ID" value="KAF9728670.1"/>
    <property type="molecule type" value="Genomic_DNA"/>
</dbReference>
<feature type="compositionally biased region" description="Low complexity" evidence="1">
    <location>
        <begin position="525"/>
        <end position="546"/>
    </location>
</feature>
<dbReference type="GO" id="GO:0005524">
    <property type="term" value="F:ATP binding"/>
    <property type="evidence" value="ECO:0007669"/>
    <property type="project" value="InterPro"/>
</dbReference>
<dbReference type="PANTHER" id="PTHR24221">
    <property type="entry name" value="ATP-BINDING CASSETTE SUB-FAMILY B"/>
    <property type="match status" value="1"/>
</dbReference>
<sequence length="558" mass="62786">MLPVVTEKKSVGAYLTLVNAERVLQLLQTEPSITDADSSKELVVDTGEEPGKTVAVVGTTGGGKSTLLKLRFRLYDPCEGSITIDGHDIRHVRLSSLRSAIGIVPQNPTLFNGTIRENIRYARLDATYEQIIDVCKAAAIHDKITEFPDGYESFVKALSPSFVAPAYLQSPPSARLIYASAILIFPRIYACSIISMALVAEYPVPEVVVRPASTNLYIKAGNALKFDPHTRKGKSEKRQGSDSSEEERKRHKKKLEDMKQRREMQRMEDKEDEREEARQQRKYEQERRRRQRQEDEDEQRRRDDLKRRAREARKDEERQLLEQRDLAKSWPFGPRPHVHASKSSPPSIPSLALPLSQALVSAHPQALLSQLPPSSSSINSQGNTRLEVMLVLCKEHLLLLLLLLLFIANTFFGKSTRLYTHRPCSPDLQELAVFCLVTKIASISFGDSTRLFAIHADLICKNPPLRRRRRRGMDQPARRLRPRPSAAGCRAWPKKAPKAPQSSPTPPQHIRRRSTPGGSRAWRYSSSSLSSKSKSNSPLNSLLTLSRVSSSIYKPPAA</sequence>
<evidence type="ECO:0000313" key="4">
    <source>
        <dbReference type="EMBL" id="KAF9728670.1"/>
    </source>
</evidence>
<feature type="region of interest" description="Disordered" evidence="1">
    <location>
        <begin position="466"/>
        <end position="558"/>
    </location>
</feature>
<feature type="domain" description="ABC transporter" evidence="3">
    <location>
        <begin position="49"/>
        <end position="136"/>
    </location>
</feature>
<dbReference type="InterPro" id="IPR039421">
    <property type="entry name" value="Type_1_exporter"/>
</dbReference>
<dbReference type="InterPro" id="IPR003439">
    <property type="entry name" value="ABC_transporter-like_ATP-bd"/>
</dbReference>
<feature type="compositionally biased region" description="Basic and acidic residues" evidence="1">
    <location>
        <begin position="298"/>
        <end position="327"/>
    </location>
</feature>
<evidence type="ECO:0000256" key="2">
    <source>
        <dbReference type="SAM" id="Phobius"/>
    </source>
</evidence>
<organism evidence="4 5">
    <name type="scientific">Paraphaeosphaeria minitans</name>
    <dbReference type="NCBI Taxonomy" id="565426"/>
    <lineage>
        <taxon>Eukaryota</taxon>
        <taxon>Fungi</taxon>
        <taxon>Dikarya</taxon>
        <taxon>Ascomycota</taxon>
        <taxon>Pezizomycotina</taxon>
        <taxon>Dothideomycetes</taxon>
        <taxon>Pleosporomycetidae</taxon>
        <taxon>Pleosporales</taxon>
        <taxon>Massarineae</taxon>
        <taxon>Didymosphaeriaceae</taxon>
        <taxon>Paraphaeosphaeria</taxon>
    </lineage>
</organism>
<reference evidence="4" key="1">
    <citation type="journal article" date="2020" name="Mol. Plant Microbe Interact.">
        <title>Genome Sequence of the Biocontrol Agent Coniothyrium minitans strain Conio (IMI 134523).</title>
        <authorList>
            <person name="Patel D."/>
            <person name="Shittu T.A."/>
            <person name="Baroncelli R."/>
            <person name="Muthumeenakshi S."/>
            <person name="Osborne T.H."/>
            <person name="Janganan T.K."/>
            <person name="Sreenivasaprasad S."/>
        </authorList>
    </citation>
    <scope>NUCLEOTIDE SEQUENCE</scope>
    <source>
        <strain evidence="4">Conio</strain>
    </source>
</reference>
<dbReference type="OrthoDB" id="6500128at2759"/>
<dbReference type="GO" id="GO:0016020">
    <property type="term" value="C:membrane"/>
    <property type="evidence" value="ECO:0007669"/>
    <property type="project" value="TreeGrafter"/>
</dbReference>
<comment type="caution">
    <text evidence="4">The sequence shown here is derived from an EMBL/GenBank/DDBJ whole genome shotgun (WGS) entry which is preliminary data.</text>
</comment>
<dbReference type="InterPro" id="IPR027417">
    <property type="entry name" value="P-loop_NTPase"/>
</dbReference>
<evidence type="ECO:0000313" key="5">
    <source>
        <dbReference type="Proteomes" id="UP000756921"/>
    </source>
</evidence>
<keyword evidence="2" id="KW-0812">Transmembrane</keyword>
<feature type="compositionally biased region" description="Basic and acidic residues" evidence="1">
    <location>
        <begin position="254"/>
        <end position="287"/>
    </location>
</feature>
<evidence type="ECO:0000256" key="1">
    <source>
        <dbReference type="SAM" id="MobiDB-lite"/>
    </source>
</evidence>
<proteinExistence type="predicted"/>
<dbReference type="SUPFAM" id="SSF52540">
    <property type="entry name" value="P-loop containing nucleoside triphosphate hydrolases"/>
    <property type="match status" value="1"/>
</dbReference>
<dbReference type="PANTHER" id="PTHR24221:SF503">
    <property type="entry name" value="MITOCHONDRIAL POTASSIUM CHANNEL ATP-BINDING SUBUNIT"/>
    <property type="match status" value="1"/>
</dbReference>
<protein>
    <submittedName>
        <fullName evidence="4">ABC transporter</fullName>
    </submittedName>
</protein>
<feature type="region of interest" description="Disordered" evidence="1">
    <location>
        <begin position="227"/>
        <end position="349"/>
    </location>
</feature>
<dbReference type="Gene3D" id="3.40.50.300">
    <property type="entry name" value="P-loop containing nucleotide triphosphate hydrolases"/>
    <property type="match status" value="1"/>
</dbReference>
<dbReference type="Pfam" id="PF00005">
    <property type="entry name" value="ABC_tran"/>
    <property type="match status" value="1"/>
</dbReference>
<name>A0A9P6G589_9PLEO</name>
<dbReference type="AlphaFoldDB" id="A0A9P6G589"/>
<dbReference type="GO" id="GO:0042626">
    <property type="term" value="F:ATPase-coupled transmembrane transporter activity"/>
    <property type="evidence" value="ECO:0007669"/>
    <property type="project" value="TreeGrafter"/>
</dbReference>
<keyword evidence="5" id="KW-1185">Reference proteome</keyword>
<keyword evidence="2" id="KW-1133">Transmembrane helix</keyword>
<evidence type="ECO:0000259" key="3">
    <source>
        <dbReference type="Pfam" id="PF00005"/>
    </source>
</evidence>
<keyword evidence="2" id="KW-0472">Membrane</keyword>
<gene>
    <name evidence="4" type="ORF">PMIN01_13498</name>
</gene>
<dbReference type="GO" id="GO:0016887">
    <property type="term" value="F:ATP hydrolysis activity"/>
    <property type="evidence" value="ECO:0007669"/>
    <property type="project" value="InterPro"/>
</dbReference>
<accession>A0A9P6G589</accession>
<dbReference type="Proteomes" id="UP000756921">
    <property type="component" value="Unassembled WGS sequence"/>
</dbReference>
<feature type="transmembrane region" description="Helical" evidence="2">
    <location>
        <begin position="396"/>
        <end position="412"/>
    </location>
</feature>